<dbReference type="RefSeq" id="XP_001890204.1">
    <property type="nucleotide sequence ID" value="XM_001890169.1"/>
</dbReference>
<dbReference type="Proteomes" id="UP000001194">
    <property type="component" value="Unassembled WGS sequence"/>
</dbReference>
<reference evidence="1 2" key="1">
    <citation type="journal article" date="2008" name="Nature">
        <title>The genome of Laccaria bicolor provides insights into mycorrhizal symbiosis.</title>
        <authorList>
            <person name="Martin F."/>
            <person name="Aerts A."/>
            <person name="Ahren D."/>
            <person name="Brun A."/>
            <person name="Danchin E.G.J."/>
            <person name="Duchaussoy F."/>
            <person name="Gibon J."/>
            <person name="Kohler A."/>
            <person name="Lindquist E."/>
            <person name="Pereda V."/>
            <person name="Salamov A."/>
            <person name="Shapiro H.J."/>
            <person name="Wuyts J."/>
            <person name="Blaudez D."/>
            <person name="Buee M."/>
            <person name="Brokstein P."/>
            <person name="Canbaeck B."/>
            <person name="Cohen D."/>
            <person name="Courty P.E."/>
            <person name="Coutinho P.M."/>
            <person name="Delaruelle C."/>
            <person name="Detter J.C."/>
            <person name="Deveau A."/>
            <person name="DiFazio S."/>
            <person name="Duplessis S."/>
            <person name="Fraissinet-Tachet L."/>
            <person name="Lucic E."/>
            <person name="Frey-Klett P."/>
            <person name="Fourrey C."/>
            <person name="Feussner I."/>
            <person name="Gay G."/>
            <person name="Grimwood J."/>
            <person name="Hoegger P.J."/>
            <person name="Jain P."/>
            <person name="Kilaru S."/>
            <person name="Labbe J."/>
            <person name="Lin Y.C."/>
            <person name="Legue V."/>
            <person name="Le Tacon F."/>
            <person name="Marmeisse R."/>
            <person name="Melayah D."/>
            <person name="Montanini B."/>
            <person name="Muratet M."/>
            <person name="Nehls U."/>
            <person name="Niculita-Hirzel H."/>
            <person name="Oudot-Le Secq M.P."/>
            <person name="Peter M."/>
            <person name="Quesneville H."/>
            <person name="Rajashekar B."/>
            <person name="Reich M."/>
            <person name="Rouhier N."/>
            <person name="Schmutz J."/>
            <person name="Yin T."/>
            <person name="Chalot M."/>
            <person name="Henrissat B."/>
            <person name="Kuees U."/>
            <person name="Lucas S."/>
            <person name="Van de Peer Y."/>
            <person name="Podila G.K."/>
            <person name="Polle A."/>
            <person name="Pukkila P.J."/>
            <person name="Richardson P.M."/>
            <person name="Rouze P."/>
            <person name="Sanders I.R."/>
            <person name="Stajich J.E."/>
            <person name="Tunlid A."/>
            <person name="Tuskan G."/>
            <person name="Grigoriev I.V."/>
        </authorList>
    </citation>
    <scope>NUCLEOTIDE SEQUENCE [LARGE SCALE GENOMIC DNA]</scope>
    <source>
        <strain evidence="2">S238N-H82 / ATCC MYA-4686</strain>
    </source>
</reference>
<dbReference type="KEGG" id="lbc:LACBIDRAFT_317589"/>
<dbReference type="InParanoid" id="B0E1Z6"/>
<name>B0E1Z6_LACBS</name>
<dbReference type="AlphaFoldDB" id="B0E1Z6"/>
<proteinExistence type="predicted"/>
<evidence type="ECO:0000313" key="2">
    <source>
        <dbReference type="Proteomes" id="UP000001194"/>
    </source>
</evidence>
<dbReference type="HOGENOM" id="CLU_2622446_0_0_1"/>
<accession>B0E1Z6</accession>
<protein>
    <submittedName>
        <fullName evidence="1">Predicted protein</fullName>
    </submittedName>
</protein>
<sequence length="78" mass="8525">MTGFPLAATCYMLGLGTDTNSTFTPYTLLRIVPHVNSHTLPDNQSRQILTAEGFYNSTLMIDSDCGLVICKGLRDSPK</sequence>
<dbReference type="GeneID" id="6085855"/>
<gene>
    <name evidence="1" type="ORF">LACBIDRAFT_317589</name>
</gene>
<dbReference type="EMBL" id="DS547172">
    <property type="protein sequence ID" value="EDQ99141.1"/>
    <property type="molecule type" value="Genomic_DNA"/>
</dbReference>
<evidence type="ECO:0000313" key="1">
    <source>
        <dbReference type="EMBL" id="EDQ99141.1"/>
    </source>
</evidence>
<keyword evidence="2" id="KW-1185">Reference proteome</keyword>
<organism evidence="2">
    <name type="scientific">Laccaria bicolor (strain S238N-H82 / ATCC MYA-4686)</name>
    <name type="common">Bicoloured deceiver</name>
    <name type="synonym">Laccaria laccata var. bicolor</name>
    <dbReference type="NCBI Taxonomy" id="486041"/>
    <lineage>
        <taxon>Eukaryota</taxon>
        <taxon>Fungi</taxon>
        <taxon>Dikarya</taxon>
        <taxon>Basidiomycota</taxon>
        <taxon>Agaricomycotina</taxon>
        <taxon>Agaricomycetes</taxon>
        <taxon>Agaricomycetidae</taxon>
        <taxon>Agaricales</taxon>
        <taxon>Agaricineae</taxon>
        <taxon>Hydnangiaceae</taxon>
        <taxon>Laccaria</taxon>
    </lineage>
</organism>